<sequence length="560" mass="62413">MADKNYYSSFPSPSNASNPFMQHLPNQHGASQSHVLNNPAVQNNNTFSNPPNVVEVQTPQSFASSARNLHYYQGSGSGSGSVGNSIPGLNELESAMGGLSLRYPFGNSTNNGVQFPAAADGSGPNNFSERVVYDYEDPLPNGNGYYMELLLLKMRSCAAAAALRGQDSYSPTDINFLNSVNGRYLDQMPNGNSYVPHLNGVNGVGNYNYFDRYNLAMDGSRGTVGSLPRANRLEGVRRGIVSIAKDQCGCRMLQSKIDEGKERDIQLILSGVMYHMPELMMHHFGNYLIQKIFESSSVSEEQKNFLVNSIIQDVHQLRNVCKDTHGTRAIQRMIENLKTEKQIKDVTNVMKQITAQLMKNSNGGYVIQQCVKIFPTKFQEEILHVIAMNCIDIATDKSGCSIIQKCMQHAEREALMPLVRAIISNAALLAEDPFGNYVVQYLIEMEMLRVNSMIKQVLCGRFAQLSRNKHASNVVQQLLKFSEGHQAEEIVKELMDSPEFVTVLQDPFGNYVAQSALDFSKGYLRRRLLLRIEAMSPDQGSHLYGKMVLAHARKLQKIRL</sequence>
<feature type="domain" description="PUM-HD" evidence="6">
    <location>
        <begin position="212"/>
        <end position="556"/>
    </location>
</feature>
<feature type="repeat" description="Pumilio" evidence="4">
    <location>
        <begin position="235"/>
        <end position="270"/>
    </location>
</feature>
<dbReference type="Gene3D" id="1.25.10.10">
    <property type="entry name" value="Leucine-rich Repeat Variant"/>
    <property type="match status" value="1"/>
</dbReference>
<comment type="caution">
    <text evidence="7">The sequence shown here is derived from an EMBL/GenBank/DDBJ whole genome shotgun (WGS) entry which is preliminary data.</text>
</comment>
<dbReference type="Proteomes" id="UP001372338">
    <property type="component" value="Unassembled WGS sequence"/>
</dbReference>
<dbReference type="PANTHER" id="PTHR12537:SF129">
    <property type="entry name" value="PUMILIO HOMOLOG 15-LIKE"/>
    <property type="match status" value="1"/>
</dbReference>
<reference evidence="7 8" key="1">
    <citation type="submission" date="2024-01" db="EMBL/GenBank/DDBJ databases">
        <title>The genomes of 5 underutilized Papilionoideae crops provide insights into root nodulation and disease resistanc.</title>
        <authorList>
            <person name="Yuan L."/>
        </authorList>
    </citation>
    <scope>NUCLEOTIDE SEQUENCE [LARGE SCALE GENOMIC DNA]</scope>
    <source>
        <strain evidence="7">ZHUSHIDOU_FW_LH</strain>
        <tissue evidence="7">Leaf</tissue>
    </source>
</reference>
<feature type="repeat" description="Pumilio" evidence="4">
    <location>
        <begin position="271"/>
        <end position="308"/>
    </location>
</feature>
<evidence type="ECO:0000256" key="1">
    <source>
        <dbReference type="ARBA" id="ARBA00022737"/>
    </source>
</evidence>
<feature type="region of interest" description="Disordered" evidence="5">
    <location>
        <begin position="1"/>
        <end position="32"/>
    </location>
</feature>
<evidence type="ECO:0000256" key="5">
    <source>
        <dbReference type="SAM" id="MobiDB-lite"/>
    </source>
</evidence>
<dbReference type="SUPFAM" id="SSF48371">
    <property type="entry name" value="ARM repeat"/>
    <property type="match status" value="1"/>
</dbReference>
<evidence type="ECO:0000313" key="7">
    <source>
        <dbReference type="EMBL" id="KAK7269898.1"/>
    </source>
</evidence>
<evidence type="ECO:0000256" key="4">
    <source>
        <dbReference type="PROSITE-ProRule" id="PRU00317"/>
    </source>
</evidence>
<dbReference type="AlphaFoldDB" id="A0AAN9FDR3"/>
<protein>
    <recommendedName>
        <fullName evidence="6">PUM-HD domain-containing protein</fullName>
    </recommendedName>
</protein>
<gene>
    <name evidence="7" type="ORF">RIF29_22694</name>
</gene>
<proteinExistence type="predicted"/>
<dbReference type="EMBL" id="JAYWIO010000004">
    <property type="protein sequence ID" value="KAK7269898.1"/>
    <property type="molecule type" value="Genomic_DNA"/>
</dbReference>
<keyword evidence="2" id="KW-0810">Translation regulation</keyword>
<evidence type="ECO:0000313" key="8">
    <source>
        <dbReference type="Proteomes" id="UP001372338"/>
    </source>
</evidence>
<evidence type="ECO:0000259" key="6">
    <source>
        <dbReference type="PROSITE" id="PS50303"/>
    </source>
</evidence>
<dbReference type="SMART" id="SM00025">
    <property type="entry name" value="Pumilio"/>
    <property type="match status" value="8"/>
</dbReference>
<feature type="compositionally biased region" description="Low complexity" evidence="5">
    <location>
        <begin position="1"/>
        <end position="20"/>
    </location>
</feature>
<evidence type="ECO:0000256" key="2">
    <source>
        <dbReference type="ARBA" id="ARBA00022845"/>
    </source>
</evidence>
<dbReference type="PROSITE" id="PS50302">
    <property type="entry name" value="PUM"/>
    <property type="match status" value="6"/>
</dbReference>
<feature type="repeat" description="Pumilio" evidence="4">
    <location>
        <begin position="384"/>
        <end position="420"/>
    </location>
</feature>
<evidence type="ECO:0000256" key="3">
    <source>
        <dbReference type="ARBA" id="ARBA00022884"/>
    </source>
</evidence>
<feature type="repeat" description="Pumilio" evidence="4">
    <location>
        <begin position="309"/>
        <end position="348"/>
    </location>
</feature>
<feature type="repeat" description="Pumilio" evidence="4">
    <location>
        <begin position="456"/>
        <end position="492"/>
    </location>
</feature>
<dbReference type="GO" id="GO:0003729">
    <property type="term" value="F:mRNA binding"/>
    <property type="evidence" value="ECO:0007669"/>
    <property type="project" value="TreeGrafter"/>
</dbReference>
<dbReference type="GO" id="GO:0006417">
    <property type="term" value="P:regulation of translation"/>
    <property type="evidence" value="ECO:0007669"/>
    <property type="project" value="UniProtKB-KW"/>
</dbReference>
<keyword evidence="8" id="KW-1185">Reference proteome</keyword>
<dbReference type="InterPro" id="IPR033133">
    <property type="entry name" value="PUM-HD"/>
</dbReference>
<dbReference type="Pfam" id="PF22493">
    <property type="entry name" value="PUF_NOP9"/>
    <property type="match status" value="1"/>
</dbReference>
<dbReference type="PROSITE" id="PS50303">
    <property type="entry name" value="PUM_HD"/>
    <property type="match status" value="1"/>
</dbReference>
<dbReference type="InterPro" id="IPR001313">
    <property type="entry name" value="Pumilio_RNA-bd_rpt"/>
</dbReference>
<keyword evidence="1" id="KW-0677">Repeat</keyword>
<organism evidence="7 8">
    <name type="scientific">Crotalaria pallida</name>
    <name type="common">Smooth rattlebox</name>
    <name type="synonym">Crotalaria striata</name>
    <dbReference type="NCBI Taxonomy" id="3830"/>
    <lineage>
        <taxon>Eukaryota</taxon>
        <taxon>Viridiplantae</taxon>
        <taxon>Streptophyta</taxon>
        <taxon>Embryophyta</taxon>
        <taxon>Tracheophyta</taxon>
        <taxon>Spermatophyta</taxon>
        <taxon>Magnoliopsida</taxon>
        <taxon>eudicotyledons</taxon>
        <taxon>Gunneridae</taxon>
        <taxon>Pentapetalae</taxon>
        <taxon>rosids</taxon>
        <taxon>fabids</taxon>
        <taxon>Fabales</taxon>
        <taxon>Fabaceae</taxon>
        <taxon>Papilionoideae</taxon>
        <taxon>50 kb inversion clade</taxon>
        <taxon>genistoids sensu lato</taxon>
        <taxon>core genistoids</taxon>
        <taxon>Crotalarieae</taxon>
        <taxon>Crotalaria</taxon>
    </lineage>
</organism>
<keyword evidence="3" id="KW-0694">RNA-binding</keyword>
<feature type="repeat" description="Pumilio" evidence="4">
    <location>
        <begin position="493"/>
        <end position="531"/>
    </location>
</feature>
<dbReference type="PANTHER" id="PTHR12537">
    <property type="entry name" value="RNA BINDING PROTEIN PUMILIO-RELATED"/>
    <property type="match status" value="1"/>
</dbReference>
<dbReference type="InterPro" id="IPR011989">
    <property type="entry name" value="ARM-like"/>
</dbReference>
<dbReference type="InterPro" id="IPR016024">
    <property type="entry name" value="ARM-type_fold"/>
</dbReference>
<name>A0AAN9FDR3_CROPI</name>
<dbReference type="GO" id="GO:0005737">
    <property type="term" value="C:cytoplasm"/>
    <property type="evidence" value="ECO:0007669"/>
    <property type="project" value="TreeGrafter"/>
</dbReference>
<accession>A0AAN9FDR3</accession>
<dbReference type="Pfam" id="PF00806">
    <property type="entry name" value="PUF"/>
    <property type="match status" value="1"/>
</dbReference>